<dbReference type="PANTHER" id="PTHR47019:SF1">
    <property type="entry name" value="LIPID II FLIPPASE MURJ"/>
    <property type="match status" value="1"/>
</dbReference>
<evidence type="ECO:0000256" key="8">
    <source>
        <dbReference type="SAM" id="MobiDB-lite"/>
    </source>
</evidence>
<evidence type="ECO:0000313" key="10">
    <source>
        <dbReference type="EMBL" id="UUY48264.1"/>
    </source>
</evidence>
<keyword evidence="2" id="KW-1003">Cell membrane</keyword>
<organism evidence="10 11">
    <name type="scientific">Streptomyces yangpuensis</name>
    <dbReference type="NCBI Taxonomy" id="1648182"/>
    <lineage>
        <taxon>Bacteria</taxon>
        <taxon>Bacillati</taxon>
        <taxon>Actinomycetota</taxon>
        <taxon>Actinomycetes</taxon>
        <taxon>Kitasatosporales</taxon>
        <taxon>Streptomycetaceae</taxon>
        <taxon>Streptomyces</taxon>
    </lineage>
</organism>
<feature type="transmembrane region" description="Helical" evidence="9">
    <location>
        <begin position="585"/>
        <end position="606"/>
    </location>
</feature>
<name>A0ABY5PW98_9ACTN</name>
<keyword evidence="3 9" id="KW-0812">Transmembrane</keyword>
<gene>
    <name evidence="10" type="ORF">NRK68_14235</name>
</gene>
<feature type="transmembrane region" description="Helical" evidence="9">
    <location>
        <begin position="303"/>
        <end position="321"/>
    </location>
</feature>
<keyword evidence="7 9" id="KW-0472">Membrane</keyword>
<dbReference type="PRINTS" id="PR01806">
    <property type="entry name" value="VIRFACTRMVIN"/>
</dbReference>
<evidence type="ECO:0000256" key="6">
    <source>
        <dbReference type="ARBA" id="ARBA00022989"/>
    </source>
</evidence>
<dbReference type="InterPro" id="IPR004268">
    <property type="entry name" value="MurJ"/>
</dbReference>
<sequence>MTDTTPWRPASGPPAGAGHTRVPPTSGYVPHAAADGAPGGEPVPAPLPADPGFVAGGLPGGDSAVRRPPFGSAGYPGGAPAGCGVRVAARVASGPAAAPAGTAPAAGGVRCEDASPAPGGSAAPAAPAGGAGGGGSRFGRGRRRVEAEVSAAEPAAGAPLGRFLAKAAAVTAGLTAAGSLFGLVRDQTIAHLFGAGHDSDAFLIAWTVPEMASTLLIEDAMALLMVPAFSHALARRAAGRAGLTRREARVQDPVRLLVGATLPRLLVFLALVASVLVVAAPAVVAVLAPGLPDPRLAVECTRLTALTVLSFGIAGYFSAALRAHRSFVPPAAIYVTYNIGIIATMVTLHTLWGVRAAAAGVAVGGLLMALVQLPSFVRHVGFGPPRARRSAAPRSQRDRDRPTLIAFGVIAPVILFAVFRQSQVLVERFLAASLPSGAISHLNYAQKVAQMPMVLSLMICTVTFPVVAQAMAGGEREKARRRVERDLALASLAVLMGTALVIGYAPQIIQVLFERGAFTHEDTLATAAVMRVYGLGLLGHCLVGALSRPFFSTARPTWFPAFAMGAGLLVNVVAGAFAVRWWGTYGIAAANAAGISTAAVLLLTGLGPRIIAIHVRTVAVSIGRLAVAALAACATGWIAGPMIPDPLLSAGLGCLLVPAMFGATGMAIRALEVTALPGQISQLTQRFRNAR</sequence>
<evidence type="ECO:0000256" key="2">
    <source>
        <dbReference type="ARBA" id="ARBA00022475"/>
    </source>
</evidence>
<evidence type="ECO:0000256" key="5">
    <source>
        <dbReference type="ARBA" id="ARBA00022984"/>
    </source>
</evidence>
<feature type="transmembrane region" description="Helical" evidence="9">
    <location>
        <begin position="265"/>
        <end position="291"/>
    </location>
</feature>
<keyword evidence="11" id="KW-1185">Reference proteome</keyword>
<feature type="transmembrane region" description="Helical" evidence="9">
    <location>
        <begin position="402"/>
        <end position="419"/>
    </location>
</feature>
<feature type="transmembrane region" description="Helical" evidence="9">
    <location>
        <begin position="486"/>
        <end position="505"/>
    </location>
</feature>
<evidence type="ECO:0000256" key="3">
    <source>
        <dbReference type="ARBA" id="ARBA00022692"/>
    </source>
</evidence>
<feature type="transmembrane region" description="Helical" evidence="9">
    <location>
        <begin position="618"/>
        <end position="640"/>
    </location>
</feature>
<evidence type="ECO:0000256" key="1">
    <source>
        <dbReference type="ARBA" id="ARBA00004651"/>
    </source>
</evidence>
<dbReference type="InterPro" id="IPR051050">
    <property type="entry name" value="Lipid_II_flippase_MurJ/MviN"/>
</dbReference>
<feature type="compositionally biased region" description="Gly residues" evidence="8">
    <location>
        <begin position="129"/>
        <end position="138"/>
    </location>
</feature>
<evidence type="ECO:0000256" key="9">
    <source>
        <dbReference type="SAM" id="Phobius"/>
    </source>
</evidence>
<protein>
    <submittedName>
        <fullName evidence="10">Virulence factor MviN</fullName>
    </submittedName>
</protein>
<reference evidence="10" key="1">
    <citation type="submission" date="2022-08" db="EMBL/GenBank/DDBJ databases">
        <authorList>
            <person name="Tian L."/>
        </authorList>
    </citation>
    <scope>NUCLEOTIDE SEQUENCE</scope>
    <source>
        <strain evidence="10">CM253</strain>
    </source>
</reference>
<evidence type="ECO:0000256" key="4">
    <source>
        <dbReference type="ARBA" id="ARBA00022960"/>
    </source>
</evidence>
<feature type="transmembrane region" description="Helical" evidence="9">
    <location>
        <begin position="453"/>
        <end position="474"/>
    </location>
</feature>
<feature type="transmembrane region" description="Helical" evidence="9">
    <location>
        <begin position="646"/>
        <end position="668"/>
    </location>
</feature>
<keyword evidence="5" id="KW-0573">Peptidoglycan synthesis</keyword>
<evidence type="ECO:0000256" key="7">
    <source>
        <dbReference type="ARBA" id="ARBA00023136"/>
    </source>
</evidence>
<keyword evidence="4" id="KW-0133">Cell shape</keyword>
<feature type="transmembrane region" description="Helical" evidence="9">
    <location>
        <begin position="525"/>
        <end position="546"/>
    </location>
</feature>
<dbReference type="GeneID" id="95574635"/>
<feature type="region of interest" description="Disordered" evidence="8">
    <location>
        <begin position="1"/>
        <end position="71"/>
    </location>
</feature>
<dbReference type="PANTHER" id="PTHR47019">
    <property type="entry name" value="LIPID II FLIPPASE MURJ"/>
    <property type="match status" value="1"/>
</dbReference>
<proteinExistence type="predicted"/>
<accession>A0ABY5PW98</accession>
<feature type="compositionally biased region" description="Low complexity" evidence="8">
    <location>
        <begin position="96"/>
        <end position="128"/>
    </location>
</feature>
<comment type="subcellular location">
    <subcellularLocation>
        <location evidence="1">Cell membrane</location>
        <topology evidence="1">Multi-pass membrane protein</topology>
    </subcellularLocation>
</comment>
<dbReference type="RefSeq" id="WP_257855917.1">
    <property type="nucleotide sequence ID" value="NZ_CP102514.1"/>
</dbReference>
<evidence type="ECO:0000313" key="11">
    <source>
        <dbReference type="Proteomes" id="UP001057738"/>
    </source>
</evidence>
<feature type="region of interest" description="Disordered" evidence="8">
    <location>
        <begin position="96"/>
        <end position="146"/>
    </location>
</feature>
<feature type="transmembrane region" description="Helical" evidence="9">
    <location>
        <begin position="558"/>
        <end position="579"/>
    </location>
</feature>
<feature type="transmembrane region" description="Helical" evidence="9">
    <location>
        <begin position="333"/>
        <end position="352"/>
    </location>
</feature>
<keyword evidence="6 9" id="KW-1133">Transmembrane helix</keyword>
<feature type="transmembrane region" description="Helical" evidence="9">
    <location>
        <begin position="358"/>
        <end position="381"/>
    </location>
</feature>
<dbReference type="Proteomes" id="UP001057738">
    <property type="component" value="Chromosome"/>
</dbReference>
<dbReference type="EMBL" id="CP102514">
    <property type="protein sequence ID" value="UUY48264.1"/>
    <property type="molecule type" value="Genomic_DNA"/>
</dbReference>
<dbReference type="Pfam" id="PF03023">
    <property type="entry name" value="MurJ"/>
    <property type="match status" value="1"/>
</dbReference>